<name>X1NS22_9ZZZZ</name>
<evidence type="ECO:0000313" key="2">
    <source>
        <dbReference type="EMBL" id="GAI46403.1"/>
    </source>
</evidence>
<reference evidence="2" key="1">
    <citation type="journal article" date="2014" name="Front. Microbiol.">
        <title>High frequency of phylogenetically diverse reductive dehalogenase-homologous genes in deep subseafloor sedimentary metagenomes.</title>
        <authorList>
            <person name="Kawai M."/>
            <person name="Futagami T."/>
            <person name="Toyoda A."/>
            <person name="Takaki Y."/>
            <person name="Nishi S."/>
            <person name="Hori S."/>
            <person name="Arai W."/>
            <person name="Tsubouchi T."/>
            <person name="Morono Y."/>
            <person name="Uchiyama I."/>
            <person name="Ito T."/>
            <person name="Fujiyama A."/>
            <person name="Inagaki F."/>
            <person name="Takami H."/>
        </authorList>
    </citation>
    <scope>NUCLEOTIDE SEQUENCE</scope>
    <source>
        <strain evidence="2">Expedition CK06-06</strain>
    </source>
</reference>
<sequence>MTENQLQDEGCPPEPTQESDNLAEHRMTDDAYIRERAVREAVGSLIKLAYEHAKANARIASWQEFAVRILFEDRKDASIGERVRMLTMVRVEIPDTLMVRMLVNYCRRSEIDVP</sequence>
<dbReference type="EMBL" id="BARV01024441">
    <property type="protein sequence ID" value="GAI46403.1"/>
    <property type="molecule type" value="Genomic_DNA"/>
</dbReference>
<proteinExistence type="predicted"/>
<organism evidence="2">
    <name type="scientific">marine sediment metagenome</name>
    <dbReference type="NCBI Taxonomy" id="412755"/>
    <lineage>
        <taxon>unclassified sequences</taxon>
        <taxon>metagenomes</taxon>
        <taxon>ecological metagenomes</taxon>
    </lineage>
</organism>
<feature type="region of interest" description="Disordered" evidence="1">
    <location>
        <begin position="1"/>
        <end position="25"/>
    </location>
</feature>
<dbReference type="AlphaFoldDB" id="X1NS22"/>
<feature type="non-terminal residue" evidence="2">
    <location>
        <position position="114"/>
    </location>
</feature>
<evidence type="ECO:0000256" key="1">
    <source>
        <dbReference type="SAM" id="MobiDB-lite"/>
    </source>
</evidence>
<protein>
    <submittedName>
        <fullName evidence="2">Uncharacterized protein</fullName>
    </submittedName>
</protein>
<gene>
    <name evidence="2" type="ORF">S06H3_39899</name>
</gene>
<accession>X1NS22</accession>
<comment type="caution">
    <text evidence="2">The sequence shown here is derived from an EMBL/GenBank/DDBJ whole genome shotgun (WGS) entry which is preliminary data.</text>
</comment>